<evidence type="ECO:0000256" key="1">
    <source>
        <dbReference type="SAM" id="MobiDB-lite"/>
    </source>
</evidence>
<evidence type="ECO:0000313" key="3">
    <source>
        <dbReference type="Proteomes" id="UP001205105"/>
    </source>
</evidence>
<dbReference type="InterPro" id="IPR011009">
    <property type="entry name" value="Kinase-like_dom_sf"/>
</dbReference>
<dbReference type="SUPFAM" id="SSF56112">
    <property type="entry name" value="Protein kinase-like (PK-like)"/>
    <property type="match status" value="1"/>
</dbReference>
<comment type="caution">
    <text evidence="2">The sequence shown here is derived from an EMBL/GenBank/DDBJ whole genome shotgun (WGS) entry which is preliminary data.</text>
</comment>
<accession>A0AAD5H877</accession>
<sequence>MRGNVKVLDVEAVKHNVQHHAGNYISGGEAEVHFVEWHGPVTGHVVEGKHVAIKVYRRANGRGGFKEVITEDDLHIEALNGLRSLRKEINLLAILHHSGFADRVPQVLGIVKHFGGIGDKPLHGYAMPAYRYGSLNGFMQDVCYRRVPESTFADFFGLRRMTGEYSALMQVLARLHTGDRGLMVQDVSSNNLLIQQHADGDGGCRLLLADPSMCFLISDLSRPDCDCFISTWLWGPLSARYGQFDSTADNYSLSFCFLELWLCAEGAPVPMFEQVNSTRADQDRSQGLIFSRALCVALLKRHACGGGAILPRIQRDLPVSWLTLWLLLLGTEDYTSPEQLRDQQAHRRPSEADLVEACARLAAVAAEAEGLGSPLTAEALATPEGKALVRSCLRLHDRLMCLSQLDPPEGSCLLPPDESLVWVATHFMAQEHPLVAAMRAAQEVQQATPLPVLAPMPHRHRAFRFAVNEAYRAAGCDPLTHIAAKKQALAAQDEAEAAREEVVGIHGGLQQNFTALALEYARLREAAFALLPSQWGRSSLLHGANLHPELQQYIDSLCAPSAAEPAAQPAAQPPRPAGPPPAGLLAAQPHSMPQRPVASLLTGAAALRPASMPALFSSLQRLEAARSGSIGGLGSARQQESAAVPPVAAGSLLSQGTVLRFAASRDGSIAGLRAFRLPSHTRHSNVFAYVAGSGSGRAYLEVSGASFLPRSDTQASPASFAAVAPIISRSTLPGSGKDDQQIECGAGTPSEQEQFSAALRAHIVATKGLVESTPPTMLLRIAAALLPGGAAASLAWVEHAWEVPAAELADMAAVAKKLMGK</sequence>
<reference evidence="2" key="1">
    <citation type="submission" date="2020-11" db="EMBL/GenBank/DDBJ databases">
        <title>Chlorella ohadii genome sequencing and assembly.</title>
        <authorList>
            <person name="Murik O."/>
            <person name="Treves H."/>
            <person name="Kedem I."/>
            <person name="Shotland Y."/>
            <person name="Kaplan A."/>
        </authorList>
    </citation>
    <scope>NUCLEOTIDE SEQUENCE</scope>
    <source>
        <strain evidence="2">1</strain>
    </source>
</reference>
<evidence type="ECO:0008006" key="4">
    <source>
        <dbReference type="Google" id="ProtNLM"/>
    </source>
</evidence>
<proteinExistence type="predicted"/>
<evidence type="ECO:0000313" key="2">
    <source>
        <dbReference type="EMBL" id="KAI7844833.1"/>
    </source>
</evidence>
<feature type="region of interest" description="Disordered" evidence="1">
    <location>
        <begin position="564"/>
        <end position="590"/>
    </location>
</feature>
<dbReference type="AlphaFoldDB" id="A0AAD5H877"/>
<dbReference type="EMBL" id="JADXDR010000023">
    <property type="protein sequence ID" value="KAI7844833.1"/>
    <property type="molecule type" value="Genomic_DNA"/>
</dbReference>
<feature type="compositionally biased region" description="Pro residues" evidence="1">
    <location>
        <begin position="571"/>
        <end position="582"/>
    </location>
</feature>
<keyword evidence="3" id="KW-1185">Reference proteome</keyword>
<organism evidence="2 3">
    <name type="scientific">Chlorella ohadii</name>
    <dbReference type="NCBI Taxonomy" id="2649997"/>
    <lineage>
        <taxon>Eukaryota</taxon>
        <taxon>Viridiplantae</taxon>
        <taxon>Chlorophyta</taxon>
        <taxon>core chlorophytes</taxon>
        <taxon>Trebouxiophyceae</taxon>
        <taxon>Chlorellales</taxon>
        <taxon>Chlorellaceae</taxon>
        <taxon>Chlorella clade</taxon>
        <taxon>Chlorella</taxon>
    </lineage>
</organism>
<dbReference type="Proteomes" id="UP001205105">
    <property type="component" value="Unassembled WGS sequence"/>
</dbReference>
<protein>
    <recommendedName>
        <fullName evidence="4">Protein kinase domain-containing protein</fullName>
    </recommendedName>
</protein>
<name>A0AAD5H877_9CHLO</name>
<gene>
    <name evidence="2" type="ORF">COHA_001487</name>
</gene>